<dbReference type="Proteomes" id="UP000230233">
    <property type="component" value="Chromosome X"/>
</dbReference>
<comment type="caution">
    <text evidence="2">The sequence shown here is derived from an EMBL/GenBank/DDBJ whole genome shotgun (WGS) entry which is preliminary data.</text>
</comment>
<dbReference type="InterPro" id="IPR009497">
    <property type="entry name" value="Regulator_protein_PHA-1"/>
</dbReference>
<evidence type="ECO:0000256" key="1">
    <source>
        <dbReference type="SAM" id="SignalP"/>
    </source>
</evidence>
<evidence type="ECO:0000313" key="3">
    <source>
        <dbReference type="Proteomes" id="UP000230233"/>
    </source>
</evidence>
<reference evidence="3" key="1">
    <citation type="submission" date="2017-10" db="EMBL/GenBank/DDBJ databases">
        <title>Rapid genome shrinkage in a self-fertile nematode reveals novel sperm competition proteins.</title>
        <authorList>
            <person name="Yin D."/>
            <person name="Schwarz E.M."/>
            <person name="Thomas C.G."/>
            <person name="Felde R.L."/>
            <person name="Korf I.F."/>
            <person name="Cutter A.D."/>
            <person name="Schartner C.M."/>
            <person name="Ralston E.J."/>
            <person name="Meyer B.J."/>
            <person name="Haag E.S."/>
        </authorList>
    </citation>
    <scope>NUCLEOTIDE SEQUENCE [LARGE SCALE GENOMIC DNA]</scope>
    <source>
        <strain evidence="3">JU1422</strain>
    </source>
</reference>
<keyword evidence="3" id="KW-1185">Reference proteome</keyword>
<feature type="chain" id="PRO_5013774651" description="DUF38 domain-containing protein" evidence="1">
    <location>
        <begin position="21"/>
        <end position="255"/>
    </location>
</feature>
<accession>A0A2G5SMF7</accession>
<dbReference type="AlphaFoldDB" id="A0A2G5SMF7"/>
<keyword evidence="1" id="KW-0732">Signal</keyword>
<protein>
    <recommendedName>
        <fullName evidence="4">DUF38 domain-containing protein</fullName>
    </recommendedName>
</protein>
<dbReference type="Pfam" id="PF06542">
    <property type="entry name" value="PHA-1"/>
    <property type="match status" value="1"/>
</dbReference>
<sequence>MNAVKGIYSCLCHLCHLLLFADFDDFFTFETKRAPKKGVIHPGKLSESRTNLQSCFENDVIRSRILDFALVHDPQWNEGAKELLALRIISKSMNVAILSEFRHRSLTNKIVFNNSSRHNAPWDFELLAEEEQLKHYKINVNQYRIKLSELPSLFRFFNYHRIHPMNDGAELHVSNLCTRYTHLNRFIHREIIGTLYGSKKSYLTKIVGMKLLCEGCATCLDFCDGCDDHDFVTMKKLEYGFPDGKVFKNVEVSIK</sequence>
<organism evidence="2 3">
    <name type="scientific">Caenorhabditis nigoni</name>
    <dbReference type="NCBI Taxonomy" id="1611254"/>
    <lineage>
        <taxon>Eukaryota</taxon>
        <taxon>Metazoa</taxon>
        <taxon>Ecdysozoa</taxon>
        <taxon>Nematoda</taxon>
        <taxon>Chromadorea</taxon>
        <taxon>Rhabditida</taxon>
        <taxon>Rhabditina</taxon>
        <taxon>Rhabditomorpha</taxon>
        <taxon>Rhabditoidea</taxon>
        <taxon>Rhabditidae</taxon>
        <taxon>Peloderinae</taxon>
        <taxon>Caenorhabditis</taxon>
    </lineage>
</organism>
<dbReference type="EMBL" id="PDUG01000006">
    <property type="protein sequence ID" value="PIC16073.1"/>
    <property type="molecule type" value="Genomic_DNA"/>
</dbReference>
<gene>
    <name evidence="2" type="primary">Cnig_chr_X.g22809</name>
    <name evidence="2" type="ORF">B9Z55_022809</name>
</gene>
<evidence type="ECO:0008006" key="4">
    <source>
        <dbReference type="Google" id="ProtNLM"/>
    </source>
</evidence>
<proteinExistence type="predicted"/>
<evidence type="ECO:0000313" key="2">
    <source>
        <dbReference type="EMBL" id="PIC16073.1"/>
    </source>
</evidence>
<feature type="signal peptide" evidence="1">
    <location>
        <begin position="1"/>
        <end position="20"/>
    </location>
</feature>
<name>A0A2G5SMF7_9PELO</name>